<accession>A0A378PT23</accession>
<proteinExistence type="predicted"/>
<gene>
    <name evidence="1" type="ORF">NCTC9426_01528</name>
</gene>
<dbReference type="InterPro" id="IPR009387">
    <property type="entry name" value="HigB-2"/>
</dbReference>
<protein>
    <submittedName>
        <fullName evidence="1">Uncharacterized protein conserved in bacteria</fullName>
    </submittedName>
</protein>
<evidence type="ECO:0000313" key="1">
    <source>
        <dbReference type="EMBL" id="STY91470.1"/>
    </source>
</evidence>
<dbReference type="PIRSF" id="PIRSF039032">
    <property type="entry name" value="HigB-2"/>
    <property type="match status" value="1"/>
</dbReference>
<organism evidence="1 2">
    <name type="scientific">Moraxella bovis</name>
    <dbReference type="NCBI Taxonomy" id="476"/>
    <lineage>
        <taxon>Bacteria</taxon>
        <taxon>Pseudomonadati</taxon>
        <taxon>Pseudomonadota</taxon>
        <taxon>Gammaproteobacteria</taxon>
        <taxon>Moraxellales</taxon>
        <taxon>Moraxellaceae</taxon>
        <taxon>Moraxella</taxon>
    </lineage>
</organism>
<name>A0A378PT23_MORBO</name>
<reference evidence="1 2" key="1">
    <citation type="submission" date="2018-06" db="EMBL/GenBank/DDBJ databases">
        <authorList>
            <consortium name="Pathogen Informatics"/>
            <person name="Doyle S."/>
        </authorList>
    </citation>
    <scope>NUCLEOTIDE SEQUENCE [LARGE SCALE GENOMIC DNA]</scope>
    <source>
        <strain evidence="1 2">NCTC9426</strain>
    </source>
</reference>
<dbReference type="Proteomes" id="UP000254133">
    <property type="component" value="Unassembled WGS sequence"/>
</dbReference>
<dbReference type="EMBL" id="UGPZ01000002">
    <property type="protein sequence ID" value="STY91470.1"/>
    <property type="molecule type" value="Genomic_DNA"/>
</dbReference>
<evidence type="ECO:0000313" key="2">
    <source>
        <dbReference type="Proteomes" id="UP000254133"/>
    </source>
</evidence>
<dbReference type="AlphaFoldDB" id="A0A378PT23"/>
<sequence length="117" mass="13460">MKLLTFIETSFFTKAIKELFDDDEYQQIQQELLNDPEKGKVIQGTGGLRKIRFGRNSGKSSGVRVLYYYTDEHGRIYLFAVYPKSVKDNITSAEKQVFKTLISILKQELKSGQTTIQ</sequence>
<dbReference type="RefSeq" id="WP_115369295.1">
    <property type="nucleotide sequence ID" value="NZ_UGPZ01000002.1"/>
</dbReference>
<dbReference type="Pfam" id="PF06296">
    <property type="entry name" value="RelE"/>
    <property type="match status" value="1"/>
</dbReference>